<keyword evidence="4" id="KW-0238">DNA-binding</keyword>
<dbReference type="AlphaFoldDB" id="A0A7W8JXU5"/>
<dbReference type="InterPro" id="IPR027417">
    <property type="entry name" value="P-loop_NTPase"/>
</dbReference>
<dbReference type="GO" id="GO:0003677">
    <property type="term" value="F:DNA binding"/>
    <property type="evidence" value="ECO:0007669"/>
    <property type="project" value="UniProtKB-KW"/>
</dbReference>
<dbReference type="Pfam" id="PF13191">
    <property type="entry name" value="AAA_16"/>
    <property type="match status" value="1"/>
</dbReference>
<sequence>MLVVSGQVVRPPARKSLALLAYVALAGLTPRERLAGLLWFDLPPDGARHNLRQELYRLGRSALSPYVVATPEAVSLTPEVRVDAVDFLAHEAAGDYEAALALYGGPFLDGVDLDGAEGFEEWRQSQRDRLTQAWRRAMNARAAAHERAGNLRGALDTHLDLLAEDELQETHQREAIRLHHALGERRQALDRFERFRDLLARELGLEPLPETVEAALAGPVRVGAENLASTSEPIALRPPLVGREDTWVALEGVTAGLALLEGEGGVGKTRLALAFAASFGVPVVCRALEVTRDTPLAPVAGALRVALEDVRAAERLRALQEPWCAEAARLVPELGTGTPLPDENRARFLEGLTRALLEAAGPDGALVFDDLQWADASTLEVLAGLARRTQTSNRPPRLLATARTPDLEHSPTCRAALDGLRRDGLLHMLPLDGLSEAEVGRLVGALSGNPEAALFPARLHRATSGNPLFLMETLRYLHATGVLRIEGGAWSTPYDDQTLDYAELPIPPGVQEAVLRRVEAFGPLGRRFLDAASVSAEPFFLEDLAAVAAASEWEALETLEGLTRRSLLEARGTGYAFTHDLVRRSVRAAMSSERARLLHRRLADVLEARSGSPALIAEHLEGAGRPHEAARRHVQAAEAARAVYAYRQAFDHLGHALAASPVPEDAFAWQLQRVELCVHLDDREERGREIDALAALGARLGTAEAQLTALIQRAAYLEDLGRHEEMARLMAGAFPLPQVSPELRAHALHLAGTAEANLRRPAAAEAHLREALEVSPLSNLRRRAILGSLLPGLLDAGRMDEAQTLIEETLALARAAQDRQAVALVLNSAARLAFRRGDLSGAVRDLEAGLREARCIHDLRLHKAFLINLIQVLVRAGQLDPAVAALQEGLDLVHDSADPKVEADFQHRLGDVQLLRGRLGSALGAYEAACRSADALGQRTQQLIRRVKLVRLLVSLGDIAGARVAAADLTQLIGAGEHEGDALTGRIENARVLLAAGDPGEALRELDGAPAPGSSPEGAQEWHALHAEVLLALGQAGEAARTLDKITEGSLRPLVLALRVEVARVLGEDVATPLVEVQAALNLGTPPPLERLRLHLLNPDDPGGSGLARSLAATLPPERRPAFLAYWGVPEVAVLENGAPA</sequence>
<evidence type="ECO:0000313" key="5">
    <source>
        <dbReference type="Proteomes" id="UP000552709"/>
    </source>
</evidence>
<keyword evidence="2" id="KW-0067">ATP-binding</keyword>
<reference evidence="4 5" key="1">
    <citation type="submission" date="2020-08" db="EMBL/GenBank/DDBJ databases">
        <title>Genomic Encyclopedia of Type Strains, Phase IV (KMG-IV): sequencing the most valuable type-strain genomes for metagenomic binning, comparative biology and taxonomic classification.</title>
        <authorList>
            <person name="Goeker M."/>
        </authorList>
    </citation>
    <scope>NUCLEOTIDE SEQUENCE [LARGE SCALE GENOMIC DNA]</scope>
    <source>
        <strain evidence="4 5">DSM 27939</strain>
    </source>
</reference>
<dbReference type="RefSeq" id="WP_184136562.1">
    <property type="nucleotide sequence ID" value="NZ_JACHFL010000016.1"/>
</dbReference>
<name>A0A7W8JXU5_9DEIO</name>
<dbReference type="InterPro" id="IPR005158">
    <property type="entry name" value="BTAD"/>
</dbReference>
<feature type="domain" description="Bacterial transcriptional activator" evidence="3">
    <location>
        <begin position="82"/>
        <end position="219"/>
    </location>
</feature>
<dbReference type="PANTHER" id="PTHR16305:SF35">
    <property type="entry name" value="TRANSCRIPTIONAL ACTIVATOR DOMAIN"/>
    <property type="match status" value="1"/>
</dbReference>
<dbReference type="PANTHER" id="PTHR16305">
    <property type="entry name" value="TESTICULAR SOLUBLE ADENYLYL CYCLASE"/>
    <property type="match status" value="1"/>
</dbReference>
<evidence type="ECO:0000313" key="4">
    <source>
        <dbReference type="EMBL" id="MBB5365232.1"/>
    </source>
</evidence>
<dbReference type="InterPro" id="IPR036388">
    <property type="entry name" value="WH-like_DNA-bd_sf"/>
</dbReference>
<comment type="caution">
    <text evidence="4">The sequence shown here is derived from an EMBL/GenBank/DDBJ whole genome shotgun (WGS) entry which is preliminary data.</text>
</comment>
<evidence type="ECO:0000256" key="2">
    <source>
        <dbReference type="ARBA" id="ARBA00022840"/>
    </source>
</evidence>
<organism evidence="4 5">
    <name type="scientific">Deinococcus humi</name>
    <dbReference type="NCBI Taxonomy" id="662880"/>
    <lineage>
        <taxon>Bacteria</taxon>
        <taxon>Thermotogati</taxon>
        <taxon>Deinococcota</taxon>
        <taxon>Deinococci</taxon>
        <taxon>Deinococcales</taxon>
        <taxon>Deinococcaceae</taxon>
        <taxon>Deinococcus</taxon>
    </lineage>
</organism>
<evidence type="ECO:0000259" key="3">
    <source>
        <dbReference type="SMART" id="SM01043"/>
    </source>
</evidence>
<accession>A0A7W8JXU5</accession>
<dbReference type="Gene3D" id="1.25.40.10">
    <property type="entry name" value="Tetratricopeptide repeat domain"/>
    <property type="match status" value="3"/>
</dbReference>
<protein>
    <submittedName>
        <fullName evidence="4">DNA-binding SARP family transcriptional activator/predicted negative regulator of RcsB-dependent stress response</fullName>
    </submittedName>
</protein>
<dbReference type="InterPro" id="IPR011990">
    <property type="entry name" value="TPR-like_helical_dom_sf"/>
</dbReference>
<dbReference type="SUPFAM" id="SSF48452">
    <property type="entry name" value="TPR-like"/>
    <property type="match status" value="2"/>
</dbReference>
<dbReference type="GO" id="GO:0005737">
    <property type="term" value="C:cytoplasm"/>
    <property type="evidence" value="ECO:0007669"/>
    <property type="project" value="TreeGrafter"/>
</dbReference>
<dbReference type="Proteomes" id="UP000552709">
    <property type="component" value="Unassembled WGS sequence"/>
</dbReference>
<keyword evidence="5" id="KW-1185">Reference proteome</keyword>
<dbReference type="InterPro" id="IPR041664">
    <property type="entry name" value="AAA_16"/>
</dbReference>
<dbReference type="GO" id="GO:0005524">
    <property type="term" value="F:ATP binding"/>
    <property type="evidence" value="ECO:0007669"/>
    <property type="project" value="UniProtKB-KW"/>
</dbReference>
<proteinExistence type="predicted"/>
<dbReference type="Pfam" id="PF03704">
    <property type="entry name" value="BTAD"/>
    <property type="match status" value="1"/>
</dbReference>
<gene>
    <name evidence="4" type="ORF">HNQ08_004353</name>
</gene>
<dbReference type="SMART" id="SM01043">
    <property type="entry name" value="BTAD"/>
    <property type="match status" value="1"/>
</dbReference>
<evidence type="ECO:0000256" key="1">
    <source>
        <dbReference type="ARBA" id="ARBA00022741"/>
    </source>
</evidence>
<dbReference type="EMBL" id="JACHFL010000016">
    <property type="protein sequence ID" value="MBB5365232.1"/>
    <property type="molecule type" value="Genomic_DNA"/>
</dbReference>
<dbReference type="Gene3D" id="1.10.10.10">
    <property type="entry name" value="Winged helix-like DNA-binding domain superfamily/Winged helix DNA-binding domain"/>
    <property type="match status" value="1"/>
</dbReference>
<dbReference type="SUPFAM" id="SSF52540">
    <property type="entry name" value="P-loop containing nucleoside triphosphate hydrolases"/>
    <property type="match status" value="1"/>
</dbReference>
<keyword evidence="1" id="KW-0547">Nucleotide-binding</keyword>
<dbReference type="GO" id="GO:0004016">
    <property type="term" value="F:adenylate cyclase activity"/>
    <property type="evidence" value="ECO:0007669"/>
    <property type="project" value="TreeGrafter"/>
</dbReference>